<dbReference type="InterPro" id="IPR029058">
    <property type="entry name" value="AB_hydrolase_fold"/>
</dbReference>
<evidence type="ECO:0000313" key="2">
    <source>
        <dbReference type="EMBL" id="KAJ9616428.1"/>
    </source>
</evidence>
<dbReference type="Pfam" id="PF00561">
    <property type="entry name" value="Abhydrolase_1"/>
    <property type="match status" value="1"/>
</dbReference>
<evidence type="ECO:0000313" key="3">
    <source>
        <dbReference type="Proteomes" id="UP001172673"/>
    </source>
</evidence>
<gene>
    <name evidence="2" type="ORF">H2200_000146</name>
</gene>
<protein>
    <recommendedName>
        <fullName evidence="1">AB hydrolase-1 domain-containing protein</fullName>
    </recommendedName>
</protein>
<name>A0AA38XMV7_9EURO</name>
<dbReference type="AlphaFoldDB" id="A0AA38XMV7"/>
<dbReference type="InterPro" id="IPR000073">
    <property type="entry name" value="AB_hydrolase_1"/>
</dbReference>
<dbReference type="PANTHER" id="PTHR43433">
    <property type="entry name" value="HYDROLASE, ALPHA/BETA FOLD FAMILY PROTEIN"/>
    <property type="match status" value="1"/>
</dbReference>
<dbReference type="InterPro" id="IPR050471">
    <property type="entry name" value="AB_hydrolase"/>
</dbReference>
<proteinExistence type="predicted"/>
<dbReference type="EMBL" id="JAPDRK010000001">
    <property type="protein sequence ID" value="KAJ9616428.1"/>
    <property type="molecule type" value="Genomic_DNA"/>
</dbReference>
<feature type="domain" description="AB hydrolase-1" evidence="1">
    <location>
        <begin position="31"/>
        <end position="159"/>
    </location>
</feature>
<keyword evidence="3" id="KW-1185">Reference proteome</keyword>
<accession>A0AA38XMV7</accession>
<dbReference type="PRINTS" id="PR00111">
    <property type="entry name" value="ABHYDROLASE"/>
</dbReference>
<dbReference type="SUPFAM" id="SSF53474">
    <property type="entry name" value="alpha/beta-Hydrolases"/>
    <property type="match status" value="1"/>
</dbReference>
<evidence type="ECO:0000259" key="1">
    <source>
        <dbReference type="Pfam" id="PF00561"/>
    </source>
</evidence>
<organism evidence="2 3">
    <name type="scientific">Cladophialophora chaetospira</name>
    <dbReference type="NCBI Taxonomy" id="386627"/>
    <lineage>
        <taxon>Eukaryota</taxon>
        <taxon>Fungi</taxon>
        <taxon>Dikarya</taxon>
        <taxon>Ascomycota</taxon>
        <taxon>Pezizomycotina</taxon>
        <taxon>Eurotiomycetes</taxon>
        <taxon>Chaetothyriomycetidae</taxon>
        <taxon>Chaetothyriales</taxon>
        <taxon>Herpotrichiellaceae</taxon>
        <taxon>Cladophialophora</taxon>
    </lineage>
</organism>
<reference evidence="2" key="1">
    <citation type="submission" date="2022-10" db="EMBL/GenBank/DDBJ databases">
        <title>Culturing micro-colonial fungi from biological soil crusts in the Mojave desert and describing Neophaeococcomyces mojavensis, and introducing the new genera and species Taxawa tesnikishii.</title>
        <authorList>
            <person name="Kurbessoian T."/>
            <person name="Stajich J.E."/>
        </authorList>
    </citation>
    <scope>NUCLEOTIDE SEQUENCE</scope>
    <source>
        <strain evidence="2">TK_41</strain>
    </source>
</reference>
<comment type="caution">
    <text evidence="2">The sequence shown here is derived from an EMBL/GenBank/DDBJ whole genome shotgun (WGS) entry which is preliminary data.</text>
</comment>
<dbReference type="Gene3D" id="3.40.50.1820">
    <property type="entry name" value="alpha/beta hydrolase"/>
    <property type="match status" value="1"/>
</dbReference>
<sequence>MSRSNIELQKITVASENCVLHITYTGSGSSLLLMIPGGHGLGSNYHAVLPRLANSTKYTVATYDRRGHGESRFTPSGEEINETMNPAQSARDILAVIRHFGFEKADIFGTSMGGVIAFQFAIQFPQHVEKLIAHESPTMTLLPGEEGTKWIDWAFSVFRTYKTAGPKKAMVEFLSMTVGWKATSSGAGADIPPPQSEDEIEMDRDHLFWFENEYTLSVFTPNLLELKRHLVGKYKDTLSVAVTVGKNSGDAPYAKTTYVHEEILSCQHHMWPGGHLLYLVDPQGFVKVFLDTLEKLERKQ</sequence>
<dbReference type="Proteomes" id="UP001172673">
    <property type="component" value="Unassembled WGS sequence"/>
</dbReference>
<dbReference type="PANTHER" id="PTHR43433:SF5">
    <property type="entry name" value="AB HYDROLASE-1 DOMAIN-CONTAINING PROTEIN"/>
    <property type="match status" value="1"/>
</dbReference>